<dbReference type="PROSITE" id="PS51257">
    <property type="entry name" value="PROKAR_LIPOPROTEIN"/>
    <property type="match status" value="1"/>
</dbReference>
<reference evidence="1" key="1">
    <citation type="journal article" date="2014" name="Front. Microbiol.">
        <title>High frequency of phylogenetically diverse reductive dehalogenase-homologous genes in deep subseafloor sedimentary metagenomes.</title>
        <authorList>
            <person name="Kawai M."/>
            <person name="Futagami T."/>
            <person name="Toyoda A."/>
            <person name="Takaki Y."/>
            <person name="Nishi S."/>
            <person name="Hori S."/>
            <person name="Arai W."/>
            <person name="Tsubouchi T."/>
            <person name="Morono Y."/>
            <person name="Uchiyama I."/>
            <person name="Ito T."/>
            <person name="Fujiyama A."/>
            <person name="Inagaki F."/>
            <person name="Takami H."/>
        </authorList>
    </citation>
    <scope>NUCLEOTIDE SEQUENCE</scope>
    <source>
        <strain evidence="1">Expedition CK06-06</strain>
    </source>
</reference>
<accession>X0S614</accession>
<dbReference type="EMBL" id="BARS01009206">
    <property type="protein sequence ID" value="GAF71377.1"/>
    <property type="molecule type" value="Genomic_DNA"/>
</dbReference>
<organism evidence="1">
    <name type="scientific">marine sediment metagenome</name>
    <dbReference type="NCBI Taxonomy" id="412755"/>
    <lineage>
        <taxon>unclassified sequences</taxon>
        <taxon>metagenomes</taxon>
        <taxon>ecological metagenomes</taxon>
    </lineage>
</organism>
<proteinExistence type="predicted"/>
<name>X0S614_9ZZZZ</name>
<evidence type="ECO:0000313" key="1">
    <source>
        <dbReference type="EMBL" id="GAF71377.1"/>
    </source>
</evidence>
<sequence>MKQLLVLAGFAVLLLGLAGCQNVNRGVEVIIEGGGEFPASLAGTWKAEGRPWKITLNPNGTVASVVIRM</sequence>
<gene>
    <name evidence="1" type="ORF">S01H1_17364</name>
</gene>
<comment type="caution">
    <text evidence="1">The sequence shown here is derived from an EMBL/GenBank/DDBJ whole genome shotgun (WGS) entry which is preliminary data.</text>
</comment>
<feature type="non-terminal residue" evidence="1">
    <location>
        <position position="69"/>
    </location>
</feature>
<dbReference type="AlphaFoldDB" id="X0S614"/>
<protein>
    <submittedName>
        <fullName evidence="1">Uncharacterized protein</fullName>
    </submittedName>
</protein>